<keyword evidence="1" id="KW-0812">Transmembrane</keyword>
<dbReference type="RefSeq" id="WP_166176847.1">
    <property type="nucleotide sequence ID" value="NZ_CP045119.1"/>
</dbReference>
<feature type="transmembrane region" description="Helical" evidence="1">
    <location>
        <begin position="89"/>
        <end position="113"/>
    </location>
</feature>
<dbReference type="InterPro" id="IPR025509">
    <property type="entry name" value="DUF4396"/>
</dbReference>
<feature type="transmembrane region" description="Helical" evidence="1">
    <location>
        <begin position="57"/>
        <end position="77"/>
    </location>
</feature>
<dbReference type="EMBL" id="CP045119">
    <property type="protein sequence ID" value="QIN83500.1"/>
    <property type="molecule type" value="Genomic_DNA"/>
</dbReference>
<evidence type="ECO:0000313" key="3">
    <source>
        <dbReference type="EMBL" id="QIN83500.1"/>
    </source>
</evidence>
<evidence type="ECO:0000259" key="2">
    <source>
        <dbReference type="Pfam" id="PF14342"/>
    </source>
</evidence>
<evidence type="ECO:0000256" key="1">
    <source>
        <dbReference type="SAM" id="Phobius"/>
    </source>
</evidence>
<feature type="domain" description="DUF4396" evidence="2">
    <location>
        <begin position="14"/>
        <end position="118"/>
    </location>
</feature>
<sequence length="160" mass="17644">MSYHAGNEGYSVSWVDLIVEYTAGFAFGLFIFQSLFMKDMAGGSYLGAVKNSFMPEWLSMNMMAAGMFPVMIFLMMGRDMRAMEPTEPLFWAVMALGVIVGFFVAYPVNVWMVSRNLKHGLMHVPPAGEITHHVEPSPNGAMPSRHATMIRAGTDGHEGA</sequence>
<keyword evidence="1" id="KW-0472">Membrane</keyword>
<reference evidence="3 4" key="1">
    <citation type="submission" date="2019-10" db="EMBL/GenBank/DDBJ databases">
        <title>Rubrobacter sp nov SCSIO 52090 isolated from a deep-sea sediment in the South China Sea.</title>
        <authorList>
            <person name="Chen R.W."/>
        </authorList>
    </citation>
    <scope>NUCLEOTIDE SEQUENCE [LARGE SCALE GENOMIC DNA]</scope>
    <source>
        <strain evidence="3 4">SCSIO 52909</strain>
    </source>
</reference>
<proteinExistence type="predicted"/>
<dbReference type="Pfam" id="PF14342">
    <property type="entry name" value="DUF4396"/>
    <property type="match status" value="1"/>
</dbReference>
<dbReference type="KEGG" id="rub:GBA63_13305"/>
<dbReference type="AlphaFoldDB" id="A0A6G8QAI7"/>
<organism evidence="3 4">
    <name type="scientific">Rubrobacter tropicus</name>
    <dbReference type="NCBI Taxonomy" id="2653851"/>
    <lineage>
        <taxon>Bacteria</taxon>
        <taxon>Bacillati</taxon>
        <taxon>Actinomycetota</taxon>
        <taxon>Rubrobacteria</taxon>
        <taxon>Rubrobacterales</taxon>
        <taxon>Rubrobacteraceae</taxon>
        <taxon>Rubrobacter</taxon>
    </lineage>
</organism>
<accession>A0A6G8QAI7</accession>
<dbReference type="Proteomes" id="UP000501452">
    <property type="component" value="Chromosome"/>
</dbReference>
<evidence type="ECO:0000313" key="4">
    <source>
        <dbReference type="Proteomes" id="UP000501452"/>
    </source>
</evidence>
<feature type="transmembrane region" description="Helical" evidence="1">
    <location>
        <begin position="12"/>
        <end position="36"/>
    </location>
</feature>
<keyword evidence="1" id="KW-1133">Transmembrane helix</keyword>
<gene>
    <name evidence="3" type="ORF">GBA63_13305</name>
</gene>
<protein>
    <submittedName>
        <fullName evidence="3">DUF4396 domain-containing protein</fullName>
    </submittedName>
</protein>
<keyword evidence="4" id="KW-1185">Reference proteome</keyword>
<name>A0A6G8QAI7_9ACTN</name>